<keyword evidence="3" id="KW-0732">Signal</keyword>
<proteinExistence type="predicted"/>
<keyword evidence="6" id="KW-1185">Reference proteome</keyword>
<dbReference type="Proteomes" id="UP000007383">
    <property type="component" value="Chromosome"/>
</dbReference>
<accession>H9UGH7</accession>
<evidence type="ECO:0000256" key="3">
    <source>
        <dbReference type="SAM" id="SignalP"/>
    </source>
</evidence>
<dbReference type="InterPro" id="IPR000184">
    <property type="entry name" value="Bac_surfAg_D15"/>
</dbReference>
<dbReference type="STRING" id="889378.Spiaf_0517"/>
<reference evidence="6" key="1">
    <citation type="journal article" date="2013" name="Stand. Genomic Sci.">
        <title>Complete genome sequence of the halophilic bacterium Spirochaeta africana type strain (Z-7692(T)) from the alkaline Lake Magadi in the East African Rift.</title>
        <authorList>
            <person name="Liolos K."/>
            <person name="Abt B."/>
            <person name="Scheuner C."/>
            <person name="Teshima H."/>
            <person name="Held B."/>
            <person name="Lapidus A."/>
            <person name="Nolan M."/>
            <person name="Lucas S."/>
            <person name="Deshpande S."/>
            <person name="Cheng J.F."/>
            <person name="Tapia R."/>
            <person name="Goodwin L.A."/>
            <person name="Pitluck S."/>
            <person name="Pagani I."/>
            <person name="Ivanova N."/>
            <person name="Mavromatis K."/>
            <person name="Mikhailova N."/>
            <person name="Huntemann M."/>
            <person name="Pati A."/>
            <person name="Chen A."/>
            <person name="Palaniappan K."/>
            <person name="Land M."/>
            <person name="Rohde M."/>
            <person name="Tindall B.J."/>
            <person name="Detter J.C."/>
            <person name="Goker M."/>
            <person name="Bristow J."/>
            <person name="Eisen J.A."/>
            <person name="Markowitz V."/>
            <person name="Hugenholtz P."/>
            <person name="Woyke T."/>
            <person name="Klenk H.P."/>
            <person name="Kyrpides N.C."/>
        </authorList>
    </citation>
    <scope>NUCLEOTIDE SEQUENCE</scope>
    <source>
        <strain evidence="6">ATCC 700263 / DSM 8902 / Z-7692</strain>
    </source>
</reference>
<feature type="domain" description="Bacterial surface antigen (D15)" evidence="4">
    <location>
        <begin position="147"/>
        <end position="392"/>
    </location>
</feature>
<feature type="signal peptide" evidence="3">
    <location>
        <begin position="1"/>
        <end position="20"/>
    </location>
</feature>
<evidence type="ECO:0000313" key="5">
    <source>
        <dbReference type="EMBL" id="AFG36620.1"/>
    </source>
</evidence>
<dbReference type="PATRIC" id="fig|889378.3.peg.528"/>
<dbReference type="Pfam" id="PF01103">
    <property type="entry name" value="Omp85"/>
    <property type="match status" value="1"/>
</dbReference>
<dbReference type="OrthoDB" id="335387at2"/>
<protein>
    <submittedName>
        <fullName evidence="5">Outer membrane protein/protective antigen OMA87</fullName>
    </submittedName>
</protein>
<evidence type="ECO:0000256" key="2">
    <source>
        <dbReference type="ARBA" id="ARBA00023136"/>
    </source>
</evidence>
<evidence type="ECO:0000313" key="6">
    <source>
        <dbReference type="Proteomes" id="UP000007383"/>
    </source>
</evidence>
<name>H9UGH7_SPIAZ</name>
<evidence type="ECO:0000256" key="1">
    <source>
        <dbReference type="ARBA" id="ARBA00004370"/>
    </source>
</evidence>
<evidence type="ECO:0000259" key="4">
    <source>
        <dbReference type="Pfam" id="PF01103"/>
    </source>
</evidence>
<sequence length="423" mass="44882">MSKPIFYCALFLMLVGGVLAGNGLEHEAAATADDDSELAEAAEPGEAAEAGVTIQSAEAAEPVEPAEPAAEDLRPDDYRNWSILPLPVTGYNPDLGVILGASAILLYGPDIGVPEELVTGAASNTASLIAMYTTSGSFVLGGGVRQYLMQDRWLLDAGVSFRRTPQDYWGIGPAAGAANPESYTADSYSLRLGGGREFVPNLYLGSRLSYRYYALAELETDGELIGQGVGNGSETGQFPSLGLWLRYDSTEGNASPYRGILAVVELDGYAGLWGSSLDYSVLRVDLRQYTRVHREQVLGVQLLYRQGFGDVPFFDLPGLGGDNIFRGYPSRRFRDMTAVSLQGEYRLPLPGRFGLVGFASVGQVGSSPADLRLLAGGTAGLKLAGGAGVRFRVGDARQGLNLRVDAAFSAEGFGPYINAGEAF</sequence>
<dbReference type="KEGG" id="sfc:Spiaf_0517"/>
<dbReference type="GO" id="GO:0019867">
    <property type="term" value="C:outer membrane"/>
    <property type="evidence" value="ECO:0007669"/>
    <property type="project" value="InterPro"/>
</dbReference>
<keyword evidence="2" id="KW-0472">Membrane</keyword>
<gene>
    <name evidence="5" type="ordered locus">Spiaf_0517</name>
</gene>
<dbReference type="eggNOG" id="COG4775">
    <property type="taxonomic scope" value="Bacteria"/>
</dbReference>
<organism evidence="5 6">
    <name type="scientific">Spirochaeta africana (strain ATCC 700263 / DSM 8902 / Z-7692)</name>
    <dbReference type="NCBI Taxonomy" id="889378"/>
    <lineage>
        <taxon>Bacteria</taxon>
        <taxon>Pseudomonadati</taxon>
        <taxon>Spirochaetota</taxon>
        <taxon>Spirochaetia</taxon>
        <taxon>Spirochaetales</taxon>
        <taxon>Spirochaetaceae</taxon>
        <taxon>Spirochaeta</taxon>
    </lineage>
</organism>
<dbReference type="EMBL" id="CP003282">
    <property type="protein sequence ID" value="AFG36620.1"/>
    <property type="molecule type" value="Genomic_DNA"/>
</dbReference>
<comment type="subcellular location">
    <subcellularLocation>
        <location evidence="1">Membrane</location>
    </subcellularLocation>
</comment>
<dbReference type="HOGENOM" id="CLU_046092_0_0_12"/>
<feature type="chain" id="PRO_5003623002" evidence="3">
    <location>
        <begin position="21"/>
        <end position="423"/>
    </location>
</feature>
<dbReference type="AlphaFoldDB" id="H9UGH7"/>
<dbReference type="Gene3D" id="2.40.160.50">
    <property type="entry name" value="membrane protein fhac: a member of the omp85/tpsb transporter family"/>
    <property type="match status" value="1"/>
</dbReference>
<dbReference type="RefSeq" id="WP_014454617.1">
    <property type="nucleotide sequence ID" value="NC_017098.1"/>
</dbReference>